<dbReference type="EMBL" id="JAWONS010000278">
    <property type="protein sequence ID" value="MDW2799509.1"/>
    <property type="molecule type" value="Genomic_DNA"/>
</dbReference>
<keyword evidence="2" id="KW-1185">Reference proteome</keyword>
<gene>
    <name evidence="1" type="ORF">RZO55_18200</name>
</gene>
<name>A0ABU4GPF2_9CLOT</name>
<dbReference type="Proteomes" id="UP001276854">
    <property type="component" value="Unassembled WGS sequence"/>
</dbReference>
<comment type="caution">
    <text evidence="1">The sequence shown here is derived from an EMBL/GenBank/DDBJ whole genome shotgun (WGS) entry which is preliminary data.</text>
</comment>
<proteinExistence type="predicted"/>
<protein>
    <submittedName>
        <fullName evidence="1">Uncharacterized protein</fullName>
    </submittedName>
</protein>
<organism evidence="1 2">
    <name type="scientific">Clostridium boliviensis</name>
    <dbReference type="NCBI Taxonomy" id="318465"/>
    <lineage>
        <taxon>Bacteria</taxon>
        <taxon>Bacillati</taxon>
        <taxon>Bacillota</taxon>
        <taxon>Clostridia</taxon>
        <taxon>Eubacteriales</taxon>
        <taxon>Clostridiaceae</taxon>
        <taxon>Clostridium</taxon>
    </lineage>
</organism>
<dbReference type="RefSeq" id="WP_318065702.1">
    <property type="nucleotide sequence ID" value="NZ_JAWONS010000278.1"/>
</dbReference>
<dbReference type="PROSITE" id="PS51257">
    <property type="entry name" value="PROKAR_LIPOPROTEIN"/>
    <property type="match status" value="1"/>
</dbReference>
<reference evidence="1 2" key="1">
    <citation type="submission" date="2023-10" db="EMBL/GenBank/DDBJ databases">
        <title>A novel Glycoside Hydrolase 43-Like Enzyme from Clostrdium boliviensis is an Endo-xylanase, and a Candidate for Xylooligosaccharides Production from Different Xylan Substrates.</title>
        <authorList>
            <person name="Alvarez M.T."/>
            <person name="Rocabado-Villegas L.R."/>
            <person name="Salas-Veizaga D.M."/>
            <person name="Linares-Pasten J.A."/>
            <person name="Gudmundsdottir E.E."/>
            <person name="Hreggvidsson G.O."/>
            <person name="Adlercreutz P."/>
            <person name="Nordberg Karlsson E."/>
        </authorList>
    </citation>
    <scope>NUCLEOTIDE SEQUENCE [LARGE SCALE GENOMIC DNA]</scope>
    <source>
        <strain evidence="1 2">E-1</strain>
    </source>
</reference>
<evidence type="ECO:0000313" key="1">
    <source>
        <dbReference type="EMBL" id="MDW2799509.1"/>
    </source>
</evidence>
<accession>A0ABU4GPF2</accession>
<sequence length="285" mass="32603">MYKKSAVFSYIFICCIIISGCQRRDLTYVTTNTNEYVSSNNNIETKNQIAIDSDTNNLDIEKVELVIENNINNVFEGNIGNQNICMAIYRDGEQLSASYITQNDDDGEIKLQGKIQLDNASFILHNENNNIIFSGTIKPDTKEGELLDGNFTNVEKSHFSLVYTHAIGNTYETRYSIPGTNTEDIEKFAKKIKEYIIENNKQDFAELIDYPINIKINEKKTIINSAEEFEKKYDDIINSDFKHVLSKAYTKYLDSNPTGIMLANGKIWINYINDKEGLRIFAINN</sequence>
<evidence type="ECO:0000313" key="2">
    <source>
        <dbReference type="Proteomes" id="UP001276854"/>
    </source>
</evidence>